<name>R0F7V9_9BRAS</name>
<accession>R0F7V9</accession>
<dbReference type="EMBL" id="KB870811">
    <property type="protein sequence ID" value="EOA17691.1"/>
    <property type="molecule type" value="Genomic_DNA"/>
</dbReference>
<gene>
    <name evidence="1" type="ORF">CARUB_v10006062mg</name>
</gene>
<dbReference type="AlphaFoldDB" id="R0F7V9"/>
<dbReference type="Proteomes" id="UP000029121">
    <property type="component" value="Unassembled WGS sequence"/>
</dbReference>
<reference evidence="2" key="1">
    <citation type="journal article" date="2013" name="Nat. Genet.">
        <title>The Capsella rubella genome and the genomic consequences of rapid mating system evolution.</title>
        <authorList>
            <person name="Slotte T."/>
            <person name="Hazzouri K.M."/>
            <person name="Agren J.A."/>
            <person name="Koenig D."/>
            <person name="Maumus F."/>
            <person name="Guo Y.L."/>
            <person name="Steige K."/>
            <person name="Platts A.E."/>
            <person name="Escobar J.S."/>
            <person name="Newman L.K."/>
            <person name="Wang W."/>
            <person name="Mandakova T."/>
            <person name="Vello E."/>
            <person name="Smith L.M."/>
            <person name="Henz S.R."/>
            <person name="Steffen J."/>
            <person name="Takuno S."/>
            <person name="Brandvain Y."/>
            <person name="Coop G."/>
            <person name="Andolfatto P."/>
            <person name="Hu T.T."/>
            <person name="Blanchette M."/>
            <person name="Clark R.M."/>
            <person name="Quesneville H."/>
            <person name="Nordborg M."/>
            <person name="Gaut B.S."/>
            <person name="Lysak M.A."/>
            <person name="Jenkins J."/>
            <person name="Grimwood J."/>
            <person name="Chapman J."/>
            <person name="Prochnik S."/>
            <person name="Shu S."/>
            <person name="Rokhsar D."/>
            <person name="Schmutz J."/>
            <person name="Weigel D."/>
            <person name="Wright S.I."/>
        </authorList>
    </citation>
    <scope>NUCLEOTIDE SEQUENCE [LARGE SCALE GENOMIC DNA]</scope>
    <source>
        <strain evidence="2">cv. Monte Gargano</strain>
    </source>
</reference>
<sequence>MRPVSASVPLAINLWMLGKWVLNWYPKRNPSEEIKRTTGLSSFLSGRATDLSKAGDFETWFKERTGFWEEKKRNAKAEAADRATQVTRRRDVKMKQLEMLLVEQSVVSEEVV</sequence>
<keyword evidence="2" id="KW-1185">Reference proteome</keyword>
<evidence type="ECO:0000313" key="1">
    <source>
        <dbReference type="EMBL" id="EOA17691.1"/>
    </source>
</evidence>
<evidence type="ECO:0000313" key="2">
    <source>
        <dbReference type="Proteomes" id="UP000029121"/>
    </source>
</evidence>
<proteinExistence type="predicted"/>
<protein>
    <submittedName>
        <fullName evidence="1">Uncharacterized protein</fullName>
    </submittedName>
</protein>
<organism evidence="1 2">
    <name type="scientific">Capsella rubella</name>
    <dbReference type="NCBI Taxonomy" id="81985"/>
    <lineage>
        <taxon>Eukaryota</taxon>
        <taxon>Viridiplantae</taxon>
        <taxon>Streptophyta</taxon>
        <taxon>Embryophyta</taxon>
        <taxon>Tracheophyta</taxon>
        <taxon>Spermatophyta</taxon>
        <taxon>Magnoliopsida</taxon>
        <taxon>eudicotyledons</taxon>
        <taxon>Gunneridae</taxon>
        <taxon>Pentapetalae</taxon>
        <taxon>rosids</taxon>
        <taxon>malvids</taxon>
        <taxon>Brassicales</taxon>
        <taxon>Brassicaceae</taxon>
        <taxon>Camelineae</taxon>
        <taxon>Capsella</taxon>
    </lineage>
</organism>